<sequence length="449" mass="48501">MLNKLKDSTWIAGFSQLCVQYNICSSGMMIILMEAAGRSLTTVEDSLLDSAALMGAILGMIIFGQIGDNVGRHTGLLFALVTTTTGSFLAGTLGCVPLQIGLHVVMGVGLGGTIPLSAAMAFEDWDVAGASRSRDDMKEESGALVNDKKAELQHHSLAAMTEEDYGVAEMRVAYANYVQTIGKLLLYLLAYILVDTPLPYYSQWRLLNVMGGVVSLPAIGMLLHRGLNESQEFVRASRERERVRRDVYDCSFLKRVKAEGYLGTLGACALYWFFFNVVTYGLAVYAPEIVEDIIGTLSVRQDILLMVLITVVSLVSALTSLPIIRYFQARRTLILGMGLSAIAFAVMGAIVDRISSASQITLICIVIYCVQLPGIAVFIVPATLFPTHLRAGCHGAAAAVAKVGAVIGAFGTPIVIDYFGVAKVFEFFAACLLICFFVVIYAVPVRLIE</sequence>
<dbReference type="SUPFAM" id="SSF103473">
    <property type="entry name" value="MFS general substrate transporter"/>
    <property type="match status" value="2"/>
</dbReference>
<evidence type="ECO:0000256" key="1">
    <source>
        <dbReference type="ARBA" id="ARBA00004141"/>
    </source>
</evidence>
<keyword evidence="2 5" id="KW-0812">Transmembrane</keyword>
<dbReference type="InterPro" id="IPR005828">
    <property type="entry name" value="MFS_sugar_transport-like"/>
</dbReference>
<evidence type="ECO:0000259" key="6">
    <source>
        <dbReference type="PROSITE" id="PS50850"/>
    </source>
</evidence>
<dbReference type="AlphaFoldDB" id="A0A7S2GK94"/>
<dbReference type="Pfam" id="PF00083">
    <property type="entry name" value="Sugar_tr"/>
    <property type="match status" value="1"/>
</dbReference>
<evidence type="ECO:0000256" key="3">
    <source>
        <dbReference type="ARBA" id="ARBA00022989"/>
    </source>
</evidence>
<proteinExistence type="predicted"/>
<organism evidence="7">
    <name type="scientific">Octactis speculum</name>
    <dbReference type="NCBI Taxonomy" id="3111310"/>
    <lineage>
        <taxon>Eukaryota</taxon>
        <taxon>Sar</taxon>
        <taxon>Stramenopiles</taxon>
        <taxon>Ochrophyta</taxon>
        <taxon>Dictyochophyceae</taxon>
        <taxon>Dictyochales</taxon>
        <taxon>Dictyochaceae</taxon>
        <taxon>Octactis</taxon>
    </lineage>
</organism>
<accession>A0A7S2GK94</accession>
<feature type="transmembrane region" description="Helical" evidence="5">
    <location>
        <begin position="427"/>
        <end position="448"/>
    </location>
</feature>
<name>A0A7S2GK94_9STRA</name>
<feature type="transmembrane region" description="Helical" evidence="5">
    <location>
        <begin position="100"/>
        <end position="122"/>
    </location>
</feature>
<feature type="transmembrane region" description="Helical" evidence="5">
    <location>
        <begin position="174"/>
        <end position="194"/>
    </location>
</feature>
<feature type="transmembrane region" description="Helical" evidence="5">
    <location>
        <begin position="47"/>
        <end position="64"/>
    </location>
</feature>
<feature type="domain" description="Major facilitator superfamily (MFS) profile" evidence="6">
    <location>
        <begin position="1"/>
        <end position="447"/>
    </location>
</feature>
<comment type="subcellular location">
    <subcellularLocation>
        <location evidence="1">Membrane</location>
        <topology evidence="1">Multi-pass membrane protein</topology>
    </subcellularLocation>
</comment>
<dbReference type="InterPro" id="IPR020846">
    <property type="entry name" value="MFS_dom"/>
</dbReference>
<dbReference type="InterPro" id="IPR036259">
    <property type="entry name" value="MFS_trans_sf"/>
</dbReference>
<keyword evidence="4 5" id="KW-0472">Membrane</keyword>
<dbReference type="GO" id="GO:0016020">
    <property type="term" value="C:membrane"/>
    <property type="evidence" value="ECO:0007669"/>
    <property type="project" value="UniProtKB-SubCell"/>
</dbReference>
<gene>
    <name evidence="7" type="ORF">DSPE1174_LOCUS23771</name>
</gene>
<dbReference type="PROSITE" id="PS50850">
    <property type="entry name" value="MFS"/>
    <property type="match status" value="1"/>
</dbReference>
<evidence type="ECO:0000256" key="5">
    <source>
        <dbReference type="SAM" id="Phobius"/>
    </source>
</evidence>
<feature type="transmembrane region" description="Helical" evidence="5">
    <location>
        <begin position="333"/>
        <end position="351"/>
    </location>
</feature>
<feature type="transmembrane region" description="Helical" evidence="5">
    <location>
        <begin position="397"/>
        <end position="421"/>
    </location>
</feature>
<dbReference type="EMBL" id="HBGS01045901">
    <property type="protein sequence ID" value="CAD9458798.1"/>
    <property type="molecule type" value="Transcribed_RNA"/>
</dbReference>
<evidence type="ECO:0000256" key="2">
    <source>
        <dbReference type="ARBA" id="ARBA00022692"/>
    </source>
</evidence>
<dbReference type="PANTHER" id="PTHR24064">
    <property type="entry name" value="SOLUTE CARRIER FAMILY 22 MEMBER"/>
    <property type="match status" value="1"/>
</dbReference>
<feature type="transmembrane region" description="Helical" evidence="5">
    <location>
        <begin position="357"/>
        <end position="385"/>
    </location>
</feature>
<protein>
    <recommendedName>
        <fullName evidence="6">Major facilitator superfamily (MFS) profile domain-containing protein</fullName>
    </recommendedName>
</protein>
<feature type="transmembrane region" description="Helical" evidence="5">
    <location>
        <begin position="261"/>
        <end position="283"/>
    </location>
</feature>
<feature type="transmembrane region" description="Helical" evidence="5">
    <location>
        <begin position="303"/>
        <end position="321"/>
    </location>
</feature>
<evidence type="ECO:0000313" key="7">
    <source>
        <dbReference type="EMBL" id="CAD9458798.1"/>
    </source>
</evidence>
<reference evidence="7" key="1">
    <citation type="submission" date="2021-01" db="EMBL/GenBank/DDBJ databases">
        <authorList>
            <person name="Corre E."/>
            <person name="Pelletier E."/>
            <person name="Niang G."/>
            <person name="Scheremetjew M."/>
            <person name="Finn R."/>
            <person name="Kale V."/>
            <person name="Holt S."/>
            <person name="Cochrane G."/>
            <person name="Meng A."/>
            <person name="Brown T."/>
            <person name="Cohen L."/>
        </authorList>
    </citation>
    <scope>NUCLEOTIDE SEQUENCE</scope>
    <source>
        <strain evidence="7">CCMP1381</strain>
    </source>
</reference>
<dbReference type="Gene3D" id="1.20.1250.20">
    <property type="entry name" value="MFS general substrate transporter like domains"/>
    <property type="match status" value="2"/>
</dbReference>
<keyword evidence="3 5" id="KW-1133">Transmembrane helix</keyword>
<feature type="transmembrane region" description="Helical" evidence="5">
    <location>
        <begin position="206"/>
        <end position="223"/>
    </location>
</feature>
<dbReference type="GO" id="GO:0022857">
    <property type="term" value="F:transmembrane transporter activity"/>
    <property type="evidence" value="ECO:0007669"/>
    <property type="project" value="InterPro"/>
</dbReference>
<evidence type="ECO:0000256" key="4">
    <source>
        <dbReference type="ARBA" id="ARBA00023136"/>
    </source>
</evidence>
<feature type="transmembrane region" description="Helical" evidence="5">
    <location>
        <begin position="76"/>
        <end position="94"/>
    </location>
</feature>